<dbReference type="AlphaFoldDB" id="I4EIY6"/>
<dbReference type="OrthoDB" id="9815420at2"/>
<dbReference type="Proteomes" id="UP000004221">
    <property type="component" value="Unassembled WGS sequence"/>
</dbReference>
<evidence type="ECO:0000259" key="1">
    <source>
        <dbReference type="Pfam" id="PF07171"/>
    </source>
</evidence>
<dbReference type="EMBL" id="CAGS01000301">
    <property type="protein sequence ID" value="CCF84648.1"/>
    <property type="molecule type" value="Genomic_DNA"/>
</dbReference>
<comment type="caution">
    <text evidence="3">The sequence shown here is derived from an EMBL/GenBank/DDBJ whole genome shotgun (WGS) entry which is preliminary data.</text>
</comment>
<gene>
    <name evidence="3" type="ORF">NITHO_370020</name>
</gene>
<evidence type="ECO:0000313" key="4">
    <source>
        <dbReference type="Proteomes" id="UP000004221"/>
    </source>
</evidence>
<evidence type="ECO:0000259" key="2">
    <source>
        <dbReference type="Pfam" id="PF07364"/>
    </source>
</evidence>
<feature type="domain" description="Microcystin LR degradation protein MlrC N-terminal" evidence="2">
    <location>
        <begin position="3"/>
        <end position="292"/>
    </location>
</feature>
<name>I4EIY6_9BACT</name>
<organism evidence="3 4">
    <name type="scientific">Nitrolancea hollandica Lb</name>
    <dbReference type="NCBI Taxonomy" id="1129897"/>
    <lineage>
        <taxon>Bacteria</taxon>
        <taxon>Pseudomonadati</taxon>
        <taxon>Thermomicrobiota</taxon>
        <taxon>Thermomicrobia</taxon>
        <taxon>Sphaerobacterales</taxon>
        <taxon>Sphaerobacterineae</taxon>
        <taxon>Sphaerobacteraceae</taxon>
        <taxon>Nitrolancea</taxon>
    </lineage>
</organism>
<dbReference type="Pfam" id="PF07364">
    <property type="entry name" value="DUF1485"/>
    <property type="match status" value="1"/>
</dbReference>
<dbReference type="InterPro" id="IPR009197">
    <property type="entry name" value="MlrC"/>
</dbReference>
<keyword evidence="4" id="KW-1185">Reference proteome</keyword>
<dbReference type="PIRSF" id="PIRSF012702">
    <property type="entry name" value="UCP012702"/>
    <property type="match status" value="1"/>
</dbReference>
<dbReference type="InterPro" id="IPR010799">
    <property type="entry name" value="MlrC_C"/>
</dbReference>
<sequence>MHLAIGAISHETNTFSKVPTTIESFEQYRYAEGENIIATFRDTETAIGGFIDGAGEREITLVPTLAAYALSSGIVAGDALRTLADRLCDWLTGIRGQIDGLLLNLHGAMVSDMAISGDTYILQRVRDLLGRDFPIGVVFDSHANLTPEMVNLPTVLTGYDGDPHIDMHERGSEAVELLRAAIEGSTHPVRVLRKLPILVPLPGQYRGRPIMRDLLAMAHEMEAEPGVLNVTIAGGFPFADVPQAGFGVVVTTDGDQLQADELAGRLAGLAWNRRNEFLVQAANIEEAVHHAMTAARGPVVLADLGDSPGAGAPGDGTGLLWALLDLGARNAALALITDPEAVDQIARAGVGEQVRIDLGGKIDRRHGYPVEVEGRVERITDGRYYRGGPVGGGLEVDLGRTAVINARGRHEGTTEIIVCERRAEPDNLALIRSLGIEPVRKRMIVVKSNVQFRAVFDAIASEVIEVATPGVTTPDFDFFAFQHVHRPIFPLDEI</sequence>
<evidence type="ECO:0000313" key="3">
    <source>
        <dbReference type="EMBL" id="CCF84648.1"/>
    </source>
</evidence>
<accession>I4EIY6</accession>
<protein>
    <submittedName>
        <fullName evidence="3">Microcystin LR degradation protein MlrC-like protein</fullName>
    </submittedName>
</protein>
<feature type="domain" description="Microcystin LR degradation protein MlrC C-terminal" evidence="1">
    <location>
        <begin position="301"/>
        <end position="483"/>
    </location>
</feature>
<dbReference type="RefSeq" id="WP_008478953.1">
    <property type="nucleotide sequence ID" value="NZ_CAGS01000301.1"/>
</dbReference>
<dbReference type="Pfam" id="PF07171">
    <property type="entry name" value="MlrC_C"/>
    <property type="match status" value="1"/>
</dbReference>
<proteinExistence type="predicted"/>
<reference evidence="3 4" key="1">
    <citation type="journal article" date="2012" name="ISME J.">
        <title>Nitrification expanded: discovery, physiology and genomics of a nitrite-oxidizing bacterium from the phylum Chloroflexi.</title>
        <authorList>
            <person name="Sorokin D.Y."/>
            <person name="Lucker S."/>
            <person name="Vejmelkova D."/>
            <person name="Kostrikina N.A."/>
            <person name="Kleerebezem R."/>
            <person name="Rijpstra W.I."/>
            <person name="Damste J.S."/>
            <person name="Le Paslier D."/>
            <person name="Muyzer G."/>
            <person name="Wagner M."/>
            <person name="van Loosdrecht M.C."/>
            <person name="Daims H."/>
        </authorList>
    </citation>
    <scope>NUCLEOTIDE SEQUENCE [LARGE SCALE GENOMIC DNA]</scope>
    <source>
        <strain evidence="4">none</strain>
    </source>
</reference>
<dbReference type="InterPro" id="IPR015995">
    <property type="entry name" value="MlrC_N"/>
</dbReference>